<protein>
    <recommendedName>
        <fullName evidence="6">Mid2 domain-containing protein</fullName>
    </recommendedName>
</protein>
<keyword evidence="5" id="KW-1185">Reference proteome</keyword>
<dbReference type="AlphaFoldDB" id="A0A067TQC2"/>
<keyword evidence="3" id="KW-0732">Signal</keyword>
<feature type="transmembrane region" description="Helical" evidence="2">
    <location>
        <begin position="230"/>
        <end position="253"/>
    </location>
</feature>
<feature type="region of interest" description="Disordered" evidence="1">
    <location>
        <begin position="283"/>
        <end position="318"/>
    </location>
</feature>
<keyword evidence="2" id="KW-0812">Transmembrane</keyword>
<evidence type="ECO:0000313" key="4">
    <source>
        <dbReference type="EMBL" id="KDR84497.1"/>
    </source>
</evidence>
<feature type="region of interest" description="Disordered" evidence="1">
    <location>
        <begin position="203"/>
        <end position="223"/>
    </location>
</feature>
<gene>
    <name evidence="4" type="ORF">GALMADRAFT_715481</name>
</gene>
<organism evidence="4 5">
    <name type="scientific">Galerina marginata (strain CBS 339.88)</name>
    <dbReference type="NCBI Taxonomy" id="685588"/>
    <lineage>
        <taxon>Eukaryota</taxon>
        <taxon>Fungi</taxon>
        <taxon>Dikarya</taxon>
        <taxon>Basidiomycota</taxon>
        <taxon>Agaricomycotina</taxon>
        <taxon>Agaricomycetes</taxon>
        <taxon>Agaricomycetidae</taxon>
        <taxon>Agaricales</taxon>
        <taxon>Agaricineae</taxon>
        <taxon>Strophariaceae</taxon>
        <taxon>Galerina</taxon>
    </lineage>
</organism>
<feature type="chain" id="PRO_5001649198" description="Mid2 domain-containing protein" evidence="3">
    <location>
        <begin position="31"/>
        <end position="452"/>
    </location>
</feature>
<evidence type="ECO:0000256" key="1">
    <source>
        <dbReference type="SAM" id="MobiDB-lite"/>
    </source>
</evidence>
<dbReference type="EMBL" id="KL142368">
    <property type="protein sequence ID" value="KDR84497.1"/>
    <property type="molecule type" value="Genomic_DNA"/>
</dbReference>
<keyword evidence="2" id="KW-0472">Membrane</keyword>
<feature type="region of interest" description="Disordered" evidence="1">
    <location>
        <begin position="344"/>
        <end position="452"/>
    </location>
</feature>
<evidence type="ECO:0000256" key="2">
    <source>
        <dbReference type="SAM" id="Phobius"/>
    </source>
</evidence>
<reference evidence="5" key="1">
    <citation type="journal article" date="2014" name="Proc. Natl. Acad. Sci. U.S.A.">
        <title>Extensive sampling of basidiomycete genomes demonstrates inadequacy of the white-rot/brown-rot paradigm for wood decay fungi.</title>
        <authorList>
            <person name="Riley R."/>
            <person name="Salamov A.A."/>
            <person name="Brown D.W."/>
            <person name="Nagy L.G."/>
            <person name="Floudas D."/>
            <person name="Held B.W."/>
            <person name="Levasseur A."/>
            <person name="Lombard V."/>
            <person name="Morin E."/>
            <person name="Otillar R."/>
            <person name="Lindquist E.A."/>
            <person name="Sun H."/>
            <person name="LaButti K.M."/>
            <person name="Schmutz J."/>
            <person name="Jabbour D."/>
            <person name="Luo H."/>
            <person name="Baker S.E."/>
            <person name="Pisabarro A.G."/>
            <person name="Walton J.D."/>
            <person name="Blanchette R.A."/>
            <person name="Henrissat B."/>
            <person name="Martin F."/>
            <person name="Cullen D."/>
            <person name="Hibbett D.S."/>
            <person name="Grigoriev I.V."/>
        </authorList>
    </citation>
    <scope>NUCLEOTIDE SEQUENCE [LARGE SCALE GENOMIC DNA]</scope>
    <source>
        <strain evidence="5">CBS 339.88</strain>
    </source>
</reference>
<dbReference type="Proteomes" id="UP000027222">
    <property type="component" value="Unassembled WGS sequence"/>
</dbReference>
<sequence>MRATFPTSVFALVLRLCVLEGLWHLPTANALRNITVDDQDPRIVYSPSSSWTRIDGPNLDAAGGHMLAEDDPGATATITFTFVSVYFMSTLWPYRVRDNLVIDGDSPITLDLQDYSVPDVGYGSGTVASSVVAWYEGTESSEHTIVVSVPPGDKYTIVDMFIFTVLDSSDPTPTTAVVDPATNTVNFPPSGATGTGTIHFATGTHTGSPAATGNPGSDRSSAESNKAHNLAIAMAVIGTLLGLLLLAAILWLVRRHRRRRAETVGSITPPIPPIVPPSVFGGDSQGGRDINENINNDGYDAYRPLDTMDGRPSTSYPMAEAGLGLVQNSDASSQRNAYRQSMYDGSSTMYQSPAQQVQQPTSSSSLWGASSSRSSRLQRGDGLSSAAQIIVNKPPPTYLANTGTGYYSPPTEEVPSSNSPFDSAFGYGEGSEASTPRPSISKKKSPSESSTQ</sequence>
<feature type="compositionally biased region" description="Polar residues" evidence="1">
    <location>
        <begin position="344"/>
        <end position="361"/>
    </location>
</feature>
<accession>A0A067TQC2</accession>
<evidence type="ECO:0000313" key="5">
    <source>
        <dbReference type="Proteomes" id="UP000027222"/>
    </source>
</evidence>
<proteinExistence type="predicted"/>
<feature type="compositionally biased region" description="Low complexity" evidence="1">
    <location>
        <begin position="362"/>
        <end position="385"/>
    </location>
</feature>
<feature type="signal peptide" evidence="3">
    <location>
        <begin position="1"/>
        <end position="30"/>
    </location>
</feature>
<dbReference type="HOGENOM" id="CLU_605572_0_0_1"/>
<dbReference type="OrthoDB" id="3234968at2759"/>
<name>A0A067TQC2_GALM3</name>
<evidence type="ECO:0008006" key="6">
    <source>
        <dbReference type="Google" id="ProtNLM"/>
    </source>
</evidence>
<evidence type="ECO:0000256" key="3">
    <source>
        <dbReference type="SAM" id="SignalP"/>
    </source>
</evidence>
<dbReference type="STRING" id="685588.A0A067TQC2"/>
<keyword evidence="2" id="KW-1133">Transmembrane helix</keyword>